<proteinExistence type="predicted"/>
<evidence type="ECO:0008006" key="4">
    <source>
        <dbReference type="Google" id="ProtNLM"/>
    </source>
</evidence>
<evidence type="ECO:0000313" key="3">
    <source>
        <dbReference type="Proteomes" id="UP000245884"/>
    </source>
</evidence>
<keyword evidence="3" id="KW-1185">Reference proteome</keyword>
<dbReference type="GeneID" id="37027217"/>
<dbReference type="AlphaFoldDB" id="A0A316UYF6"/>
<dbReference type="EMBL" id="KZ819663">
    <property type="protein sequence ID" value="PWN29341.1"/>
    <property type="molecule type" value="Genomic_DNA"/>
</dbReference>
<dbReference type="RefSeq" id="XP_025363953.1">
    <property type="nucleotide sequence ID" value="XM_025505394.1"/>
</dbReference>
<feature type="compositionally biased region" description="Polar residues" evidence="1">
    <location>
        <begin position="827"/>
        <end position="838"/>
    </location>
</feature>
<feature type="compositionally biased region" description="Basic and acidic residues" evidence="1">
    <location>
        <begin position="679"/>
        <end position="691"/>
    </location>
</feature>
<dbReference type="OrthoDB" id="10259843at2759"/>
<feature type="compositionally biased region" description="Low complexity" evidence="1">
    <location>
        <begin position="11"/>
        <end position="25"/>
    </location>
</feature>
<feature type="region of interest" description="Disordered" evidence="1">
    <location>
        <begin position="658"/>
        <end position="716"/>
    </location>
</feature>
<evidence type="ECO:0000313" key="2">
    <source>
        <dbReference type="EMBL" id="PWN29341.1"/>
    </source>
</evidence>
<dbReference type="Proteomes" id="UP000245884">
    <property type="component" value="Unassembled WGS sequence"/>
</dbReference>
<organism evidence="2 3">
    <name type="scientific">Jaminaea rosea</name>
    <dbReference type="NCBI Taxonomy" id="1569628"/>
    <lineage>
        <taxon>Eukaryota</taxon>
        <taxon>Fungi</taxon>
        <taxon>Dikarya</taxon>
        <taxon>Basidiomycota</taxon>
        <taxon>Ustilaginomycotina</taxon>
        <taxon>Exobasidiomycetes</taxon>
        <taxon>Microstromatales</taxon>
        <taxon>Microstromatales incertae sedis</taxon>
        <taxon>Jaminaea</taxon>
    </lineage>
</organism>
<sequence length="1017" mass="109235">MASMQHLASLSLPSSSAASSSGPGASRHHMLPSSLSPAMDLALVFTTTAPSAAAPAAAPTLPNQAGLSAAQRLIQQRMAMMRARAAAAAGLATSSASGEDASGPVKGQPVQMTLWRTGSGTEVVWQKTVTVPDALFGRDGATSSSSRPHQTLEVAGMQWSPEGRRIALHIIASRAESSGKSIISHSLLATYNIQNGTLLKLIPLSQAASPDLLPRKPAVLAWTKLHNRRSPYTRSARSLRHGIVVSGVASYLEARSKGSAGPGGHARFQQYAAGGSGKGSGREQRDIDSLLPSLKGLDSEHAAAQSGEEDEEGGDYLRGWYAQPEDQELSMLAVPGYKDGRQGIHLLLYARIPIAFVPLEAQAKLLAAHILPGDDEGDDQRGGLLMQSRGGDSPSLFHHVVRLPHLSNPTDSLLRLMSELHASSAQLLDHACMLRLVFSSLTTPAPADLRSLSEAQLASLPPLRRFTWTLARLAAAQDENVKASIVTALATGTYTAMVESMLLNTFSESKWRLERDAIVEAYKVVEFVAAELLATCSDTISQLCELKGWAGLGDCPLLAPCVDEQGAYLERQISAISLAHASALQIAQYAQGERLAWDEMDKWVRWERDRLEGIKSDNQDPLDAKTFDPVVVTELVMREFSCKELTWILLGVRDEGGALDAGKEDGEGDETEESFQVARRHDEGGAEHNESTAEDTPDAGLSMAESKGSKTRPSLHASLETSLDWLRTGKDSQAAVAPPVAPPRQADPFEHLFQSGHLPNSDDRPAVYAQQPLEKSLRSSVLAIKAAFMGVSERISEECEILFKHRETEADLHEDKEDDDAIVSLPTPRSQSVEADGSSRNVHARSIVGSGSGRLITAILVLPEGQTILLKWHDISEGANGQSTGLKMRLRSSFIERMEIMDEERLFCVCKDAPSTPNSAAVRYLECFSLSTLYSMAQSLAGSELERDALEAHGALLYRQTLGAAEEWKGSIALSSGRNTAGLLQIKKGEPAAASTATLVLWDVSAAEGEEDETMQS</sequence>
<name>A0A316UYF6_9BASI</name>
<protein>
    <recommendedName>
        <fullName evidence="4">Anaphase-promoting complex subunit 4</fullName>
    </recommendedName>
</protein>
<feature type="region of interest" description="Disordered" evidence="1">
    <location>
        <begin position="11"/>
        <end position="32"/>
    </location>
</feature>
<reference evidence="2 3" key="1">
    <citation type="journal article" date="2018" name="Mol. Biol. Evol.">
        <title>Broad Genomic Sampling Reveals a Smut Pathogenic Ancestry of the Fungal Clade Ustilaginomycotina.</title>
        <authorList>
            <person name="Kijpornyongpan T."/>
            <person name="Mondo S.J."/>
            <person name="Barry K."/>
            <person name="Sandor L."/>
            <person name="Lee J."/>
            <person name="Lipzen A."/>
            <person name="Pangilinan J."/>
            <person name="LaButti K."/>
            <person name="Hainaut M."/>
            <person name="Henrissat B."/>
            <person name="Grigoriev I.V."/>
            <person name="Spatafora J.W."/>
            <person name="Aime M.C."/>
        </authorList>
    </citation>
    <scope>NUCLEOTIDE SEQUENCE [LARGE SCALE GENOMIC DNA]</scope>
    <source>
        <strain evidence="2 3">MCA 5214</strain>
    </source>
</reference>
<accession>A0A316UYF6</accession>
<feature type="region of interest" description="Disordered" evidence="1">
    <location>
        <begin position="811"/>
        <end position="838"/>
    </location>
</feature>
<feature type="region of interest" description="Disordered" evidence="1">
    <location>
        <begin position="256"/>
        <end position="285"/>
    </location>
</feature>
<evidence type="ECO:0000256" key="1">
    <source>
        <dbReference type="SAM" id="MobiDB-lite"/>
    </source>
</evidence>
<dbReference type="STRING" id="1569628.A0A316UYF6"/>
<gene>
    <name evidence="2" type="ORF">BDZ90DRAFT_230224</name>
</gene>